<evidence type="ECO:0000259" key="3">
    <source>
        <dbReference type="PROSITE" id="PS50002"/>
    </source>
</evidence>
<proteinExistence type="predicted"/>
<feature type="non-terminal residue" evidence="4">
    <location>
        <position position="1"/>
    </location>
</feature>
<evidence type="ECO:0000313" key="4">
    <source>
        <dbReference type="EMBL" id="KAF2801482.1"/>
    </source>
</evidence>
<evidence type="ECO:0000256" key="1">
    <source>
        <dbReference type="ARBA" id="ARBA00022443"/>
    </source>
</evidence>
<reference evidence="6" key="2">
    <citation type="submission" date="2020-04" db="EMBL/GenBank/DDBJ databases">
        <authorList>
            <consortium name="NCBI Genome Project"/>
        </authorList>
    </citation>
    <scope>NUCLEOTIDE SEQUENCE</scope>
    <source>
        <strain evidence="6">CBS 304.34</strain>
    </source>
</reference>
<organism evidence="4">
    <name type="scientific">Mytilinidion resinicola</name>
    <dbReference type="NCBI Taxonomy" id="574789"/>
    <lineage>
        <taxon>Eukaryota</taxon>
        <taxon>Fungi</taxon>
        <taxon>Dikarya</taxon>
        <taxon>Ascomycota</taxon>
        <taxon>Pezizomycotina</taxon>
        <taxon>Dothideomycetes</taxon>
        <taxon>Pleosporomycetidae</taxon>
        <taxon>Mytilinidiales</taxon>
        <taxon>Mytilinidiaceae</taxon>
        <taxon>Mytilinidion</taxon>
    </lineage>
</organism>
<dbReference type="AlphaFoldDB" id="A0A6A6XYB3"/>
<protein>
    <recommendedName>
        <fullName evidence="3">SH3 domain-containing protein</fullName>
    </recommendedName>
</protein>
<dbReference type="SMART" id="SM00326">
    <property type="entry name" value="SH3"/>
    <property type="match status" value="1"/>
</dbReference>
<dbReference type="Pfam" id="PF00018">
    <property type="entry name" value="SH3_1"/>
    <property type="match status" value="1"/>
</dbReference>
<dbReference type="PROSITE" id="PS50002">
    <property type="entry name" value="SH3"/>
    <property type="match status" value="1"/>
</dbReference>
<feature type="non-terminal residue" evidence="4">
    <location>
        <position position="53"/>
    </location>
</feature>
<sequence length="53" mass="6062">AVYDYSSPHEDDLSFRQGQIITVTEQEDEDWYSGEYTDGAGAKQEGLFPRNFV</sequence>
<evidence type="ECO:0000256" key="2">
    <source>
        <dbReference type="PROSITE-ProRule" id="PRU00192"/>
    </source>
</evidence>
<reference evidence="4 6" key="1">
    <citation type="journal article" date="2020" name="Stud. Mycol.">
        <title>101 Dothideomycetes genomes: a test case for predicting lifestyles and emergence of pathogens.</title>
        <authorList>
            <person name="Haridas S."/>
            <person name="Albert R."/>
            <person name="Binder M."/>
            <person name="Bloem J."/>
            <person name="Labutti K."/>
            <person name="Salamov A."/>
            <person name="Andreopoulos B."/>
            <person name="Baker S."/>
            <person name="Barry K."/>
            <person name="Bills G."/>
            <person name="Bluhm B."/>
            <person name="Cannon C."/>
            <person name="Castanera R."/>
            <person name="Culley D."/>
            <person name="Daum C."/>
            <person name="Ezra D."/>
            <person name="Gonzalez J."/>
            <person name="Henrissat B."/>
            <person name="Kuo A."/>
            <person name="Liang C."/>
            <person name="Lipzen A."/>
            <person name="Lutzoni F."/>
            <person name="Magnuson J."/>
            <person name="Mondo S."/>
            <person name="Nolan M."/>
            <person name="Ohm R."/>
            <person name="Pangilinan J."/>
            <person name="Park H.-J."/>
            <person name="Ramirez L."/>
            <person name="Alfaro M."/>
            <person name="Sun H."/>
            <person name="Tritt A."/>
            <person name="Yoshinaga Y."/>
            <person name="Zwiers L.-H."/>
            <person name="Turgeon B."/>
            <person name="Goodwin S."/>
            <person name="Spatafora J."/>
            <person name="Crous P."/>
            <person name="Grigoriev I."/>
        </authorList>
    </citation>
    <scope>NUCLEOTIDE SEQUENCE</scope>
    <source>
        <strain evidence="4 6">CBS 304.34</strain>
    </source>
</reference>
<dbReference type="SUPFAM" id="SSF50044">
    <property type="entry name" value="SH3-domain"/>
    <property type="match status" value="1"/>
</dbReference>
<evidence type="ECO:0000313" key="5">
    <source>
        <dbReference type="Proteomes" id="UP000504636"/>
    </source>
</evidence>
<dbReference type="GeneID" id="54455282"/>
<dbReference type="PRINTS" id="PR00452">
    <property type="entry name" value="SH3DOMAIN"/>
</dbReference>
<name>A0A6A6XYB3_9PEZI</name>
<dbReference type="OrthoDB" id="207120at2759"/>
<accession>A0A6A6XYB3</accession>
<keyword evidence="1 2" id="KW-0728">SH3 domain</keyword>
<dbReference type="RefSeq" id="XP_033568446.1">
    <property type="nucleotide sequence ID" value="XM_033714389.1"/>
</dbReference>
<dbReference type="PANTHER" id="PTHR46026:SF1">
    <property type="entry name" value="RHO-TYPE GUANINE NUCLEOTIDE EXCHANGE FACTOR, ISOFORM F"/>
    <property type="match status" value="1"/>
</dbReference>
<evidence type="ECO:0000313" key="6">
    <source>
        <dbReference type="RefSeq" id="XP_033568446.1"/>
    </source>
</evidence>
<reference evidence="6" key="3">
    <citation type="submission" date="2025-04" db="UniProtKB">
        <authorList>
            <consortium name="RefSeq"/>
        </authorList>
    </citation>
    <scope>IDENTIFICATION</scope>
    <source>
        <strain evidence="6">CBS 304.34</strain>
    </source>
</reference>
<keyword evidence="5" id="KW-1185">Reference proteome</keyword>
<feature type="domain" description="SH3" evidence="3">
    <location>
        <begin position="1"/>
        <end position="53"/>
    </location>
</feature>
<dbReference type="InterPro" id="IPR036028">
    <property type="entry name" value="SH3-like_dom_sf"/>
</dbReference>
<dbReference type="PANTHER" id="PTHR46026">
    <property type="entry name" value="RHO-TYPE GUANINE NUCLEOTIDE EXCHANGE FACTOR, ISOFORM F"/>
    <property type="match status" value="1"/>
</dbReference>
<dbReference type="InterPro" id="IPR001452">
    <property type="entry name" value="SH3_domain"/>
</dbReference>
<dbReference type="Gene3D" id="2.30.30.40">
    <property type="entry name" value="SH3 Domains"/>
    <property type="match status" value="1"/>
</dbReference>
<dbReference type="Proteomes" id="UP000504636">
    <property type="component" value="Unplaced"/>
</dbReference>
<dbReference type="EMBL" id="MU003730">
    <property type="protein sequence ID" value="KAF2801482.1"/>
    <property type="molecule type" value="Genomic_DNA"/>
</dbReference>
<gene>
    <name evidence="4 6" type="ORF">BDZ99DRAFT_342350</name>
</gene>